<reference evidence="2" key="1">
    <citation type="submission" date="2021-07" db="EMBL/GenBank/DDBJ databases">
        <title>Draft genome of Mortierella alpina, strain LL118, isolated from an aspen leaf litter sample.</title>
        <authorList>
            <person name="Yang S."/>
            <person name="Vinatzer B.A."/>
        </authorList>
    </citation>
    <scope>NUCLEOTIDE SEQUENCE</scope>
    <source>
        <strain evidence="2">LL118</strain>
    </source>
</reference>
<feature type="region of interest" description="Disordered" evidence="1">
    <location>
        <begin position="1"/>
        <end position="26"/>
    </location>
</feature>
<feature type="region of interest" description="Disordered" evidence="1">
    <location>
        <begin position="149"/>
        <end position="314"/>
    </location>
</feature>
<sequence>MPSRVSVELSPSSSTNSMTPIPSPASLTTITSAATAVPTAIKKSQPLEAISTSPPGSGMDDATMGHPHASPSSTSSSSPSLSSLSSSSSPVSSTFSLPAAVTATSGSTKGKGKAVYNHTEIDRDRAPLACSELPANHSASTKFCATLQSSDASLPTTDQGQQQRQQQQQQDGGDSEDDVNSGKRSGKGKGKDEDTSAAAADTTPSDMYTHSSAGSSNSSSLSTLSSVEEESDEQLSSTSSVPPSASKKTLSGPISKSRVTRTISSYGEGSSQGSSSGSSTSHPRVASRSHAGGSGSGSKPALTRAATGPASFHHPHLTLQASSSAIPQVPTLSDSAMNDQELNTLQDLRLLSYDAIPEDFDFGDLPFYDTDPMTGIIYGDPHAITRPYLVPEMYYDQYRVNHDIEDPRRTNIFNKHGTLLYYHPGRHIGQEQDSLRSQVHNQPMWTMAGRSSTWGTLTATEMATKRQIKIVQEINKKKAAAATAAAGAESTEPLSRFVFRWKEDDFVVEYRKVKDQYRITCSQMCGGKSKWKPPQANPTQTMFHGIGMEGPGNPYSTHTIGTPSPFDASRYLQLISEYRLNSGPVHKRGDFELYNPDTFPAEFRSFLVLLSIVILDVVRPVDDKQFYKEFPQAATKSFKVAGVGGLRTQAGALAPAGGHMGQMAIVGQVGSASASVLHTSRSSPISIVTSKSTVSADEGGSPPYSTTPSFTNATPISTTVTGAKTAPVVSEKKSRWAIIFKK</sequence>
<gene>
    <name evidence="2" type="ORF">KVV02_004087</name>
</gene>
<comment type="caution">
    <text evidence="2">The sequence shown here is derived from an EMBL/GenBank/DDBJ whole genome shotgun (WGS) entry which is preliminary data.</text>
</comment>
<evidence type="ECO:0000313" key="2">
    <source>
        <dbReference type="EMBL" id="KAG9319399.1"/>
    </source>
</evidence>
<feature type="compositionally biased region" description="Low complexity" evidence="1">
    <location>
        <begin position="236"/>
        <end position="249"/>
    </location>
</feature>
<feature type="compositionally biased region" description="Low complexity" evidence="1">
    <location>
        <begin position="264"/>
        <end position="281"/>
    </location>
</feature>
<feature type="compositionally biased region" description="Low complexity" evidence="1">
    <location>
        <begin position="158"/>
        <end position="172"/>
    </location>
</feature>
<feature type="compositionally biased region" description="Low complexity" evidence="1">
    <location>
        <begin position="196"/>
        <end position="226"/>
    </location>
</feature>
<name>A0A9P7ZWN2_MORAP</name>
<accession>A0A9P7ZWN2</accession>
<feature type="region of interest" description="Disordered" evidence="1">
    <location>
        <begin position="39"/>
        <end position="123"/>
    </location>
</feature>
<proteinExistence type="predicted"/>
<dbReference type="AlphaFoldDB" id="A0A9P7ZWN2"/>
<evidence type="ECO:0000313" key="3">
    <source>
        <dbReference type="Proteomes" id="UP000717515"/>
    </source>
</evidence>
<dbReference type="Proteomes" id="UP000717515">
    <property type="component" value="Unassembled WGS sequence"/>
</dbReference>
<feature type="region of interest" description="Disordered" evidence="1">
    <location>
        <begin position="690"/>
        <end position="710"/>
    </location>
</feature>
<dbReference type="EMBL" id="JAIFTL010000467">
    <property type="protein sequence ID" value="KAG9319399.1"/>
    <property type="molecule type" value="Genomic_DNA"/>
</dbReference>
<organism evidence="2 3">
    <name type="scientific">Mortierella alpina</name>
    <name type="common">Oleaginous fungus</name>
    <name type="synonym">Mortierella renispora</name>
    <dbReference type="NCBI Taxonomy" id="64518"/>
    <lineage>
        <taxon>Eukaryota</taxon>
        <taxon>Fungi</taxon>
        <taxon>Fungi incertae sedis</taxon>
        <taxon>Mucoromycota</taxon>
        <taxon>Mortierellomycotina</taxon>
        <taxon>Mortierellomycetes</taxon>
        <taxon>Mortierellales</taxon>
        <taxon>Mortierellaceae</taxon>
        <taxon>Mortierella</taxon>
    </lineage>
</organism>
<protein>
    <submittedName>
        <fullName evidence="2">Uncharacterized protein</fullName>
    </submittedName>
</protein>
<feature type="compositionally biased region" description="Low complexity" evidence="1">
    <location>
        <begin position="70"/>
        <end position="98"/>
    </location>
</feature>
<evidence type="ECO:0000256" key="1">
    <source>
        <dbReference type="SAM" id="MobiDB-lite"/>
    </source>
</evidence>